<proteinExistence type="predicted"/>
<organism evidence="1 2">
    <name type="scientific">Rubrivirga marina</name>
    <dbReference type="NCBI Taxonomy" id="1196024"/>
    <lineage>
        <taxon>Bacteria</taxon>
        <taxon>Pseudomonadati</taxon>
        <taxon>Rhodothermota</taxon>
        <taxon>Rhodothermia</taxon>
        <taxon>Rhodothermales</taxon>
        <taxon>Rubricoccaceae</taxon>
        <taxon>Rubrivirga</taxon>
    </lineage>
</organism>
<evidence type="ECO:0000313" key="1">
    <source>
        <dbReference type="EMBL" id="PAP74546.1"/>
    </source>
</evidence>
<name>A0A271ITI3_9BACT</name>
<protein>
    <submittedName>
        <fullName evidence="1">Uncharacterized protein</fullName>
    </submittedName>
</protein>
<sequence>MKEFELAPLAADRLLSVLDGVPAIESVEVLDGAGMGRSLEGGGTLHAEILAVVRLTGGETHTLVVDVKRVGHPRYGRLSAAWFGRRLPVAYEEGLPNPYPVFAAPYVSDRGAAVAAEEGMGYFDLAGNARLAFGPVYVERSGHTNPDPEGRPLASLFAPKTSRVARALLAHPARAWRLQELADEVDVSIGLVAKAKESLLDAEYARDTPDGLALADPDGLVDAWLAADRRRPKPRGYYSLDGVADAERRVCDAVRASGARAALTSFSGAERVAPHVRYSHASVLVEADALEEVAERAGLRPVETGANVRLHEPYDNGAFYGARDVDGLPVAHPVQLVLDLAREKGRGEEAADHLRRHALAPTWADLRPARR</sequence>
<dbReference type="Pfam" id="PF09952">
    <property type="entry name" value="AbiEi_2"/>
    <property type="match status" value="1"/>
</dbReference>
<gene>
    <name evidence="1" type="ORF">BSZ37_20410</name>
</gene>
<dbReference type="AlphaFoldDB" id="A0A271ITI3"/>
<dbReference type="Proteomes" id="UP000216339">
    <property type="component" value="Unassembled WGS sequence"/>
</dbReference>
<reference evidence="1 2" key="1">
    <citation type="submission" date="2016-11" db="EMBL/GenBank/DDBJ databases">
        <title>Study of marine rhodopsin-containing bacteria.</title>
        <authorList>
            <person name="Yoshizawa S."/>
            <person name="Kumagai Y."/>
            <person name="Kogure K."/>
        </authorList>
    </citation>
    <scope>NUCLEOTIDE SEQUENCE [LARGE SCALE GENOMIC DNA]</scope>
    <source>
        <strain evidence="1 2">SAORIC-28</strain>
    </source>
</reference>
<dbReference type="RefSeq" id="WP_095512511.1">
    <property type="nucleotide sequence ID" value="NZ_MQWD01000005.1"/>
</dbReference>
<dbReference type="OrthoDB" id="6057265at2"/>
<accession>A0A271ITI3</accession>
<evidence type="ECO:0000313" key="2">
    <source>
        <dbReference type="Proteomes" id="UP000216339"/>
    </source>
</evidence>
<comment type="caution">
    <text evidence="1">The sequence shown here is derived from an EMBL/GenBank/DDBJ whole genome shotgun (WGS) entry which is preliminary data.</text>
</comment>
<dbReference type="EMBL" id="MQWD01000005">
    <property type="protein sequence ID" value="PAP74546.1"/>
    <property type="molecule type" value="Genomic_DNA"/>
</dbReference>
<keyword evidence="2" id="KW-1185">Reference proteome</keyword>
<dbReference type="InterPro" id="IPR019238">
    <property type="entry name" value="AbiEi_2"/>
</dbReference>